<feature type="signal peptide" evidence="1">
    <location>
        <begin position="1"/>
        <end position="19"/>
    </location>
</feature>
<dbReference type="Proteomes" id="UP000796761">
    <property type="component" value="Unassembled WGS sequence"/>
</dbReference>
<gene>
    <name evidence="2" type="ORF">HGM15179_001781</name>
</gene>
<dbReference type="AlphaFoldDB" id="A0A8K1GX51"/>
<evidence type="ECO:0000256" key="1">
    <source>
        <dbReference type="SAM" id="SignalP"/>
    </source>
</evidence>
<comment type="caution">
    <text evidence="2">The sequence shown here is derived from an EMBL/GenBank/DDBJ whole genome shotgun (WGS) entry which is preliminary data.</text>
</comment>
<dbReference type="EMBL" id="SWJQ01000028">
    <property type="protein sequence ID" value="TRZ25284.1"/>
    <property type="molecule type" value="Genomic_DNA"/>
</dbReference>
<evidence type="ECO:0000313" key="2">
    <source>
        <dbReference type="EMBL" id="TRZ25284.1"/>
    </source>
</evidence>
<organism evidence="2 3">
    <name type="scientific">Zosterops borbonicus</name>
    <dbReference type="NCBI Taxonomy" id="364589"/>
    <lineage>
        <taxon>Eukaryota</taxon>
        <taxon>Metazoa</taxon>
        <taxon>Chordata</taxon>
        <taxon>Craniata</taxon>
        <taxon>Vertebrata</taxon>
        <taxon>Euteleostomi</taxon>
        <taxon>Archelosauria</taxon>
        <taxon>Archosauria</taxon>
        <taxon>Dinosauria</taxon>
        <taxon>Saurischia</taxon>
        <taxon>Theropoda</taxon>
        <taxon>Coelurosauria</taxon>
        <taxon>Aves</taxon>
        <taxon>Neognathae</taxon>
        <taxon>Neoaves</taxon>
        <taxon>Telluraves</taxon>
        <taxon>Australaves</taxon>
        <taxon>Passeriformes</taxon>
        <taxon>Sylvioidea</taxon>
        <taxon>Zosteropidae</taxon>
        <taxon>Zosterops</taxon>
    </lineage>
</organism>
<feature type="non-terminal residue" evidence="2">
    <location>
        <position position="74"/>
    </location>
</feature>
<proteinExistence type="predicted"/>
<evidence type="ECO:0000313" key="3">
    <source>
        <dbReference type="Proteomes" id="UP000796761"/>
    </source>
</evidence>
<reference evidence="2" key="1">
    <citation type="submission" date="2019-04" db="EMBL/GenBank/DDBJ databases">
        <title>Genome assembly of Zosterops borbonicus 15179.</title>
        <authorList>
            <person name="Leroy T."/>
            <person name="Anselmetti Y."/>
            <person name="Tilak M.-K."/>
            <person name="Nabholz B."/>
        </authorList>
    </citation>
    <scope>NUCLEOTIDE SEQUENCE</scope>
    <source>
        <strain evidence="2">HGM_15179</strain>
        <tissue evidence="2">Muscle</tissue>
    </source>
</reference>
<accession>A0A8K1GX51</accession>
<keyword evidence="1" id="KW-0732">Signal</keyword>
<feature type="chain" id="PRO_5035424559" evidence="1">
    <location>
        <begin position="20"/>
        <end position="74"/>
    </location>
</feature>
<name>A0A8K1GX51_9PASS</name>
<sequence>DTSMLALKWLFLCAPTFFSLRCLQSTFPRQREKLEQWGDPSGSGRRRDLCGDLHFEEGEGCSWNSKPSGFGLFQ</sequence>
<keyword evidence="3" id="KW-1185">Reference proteome</keyword>
<feature type="non-terminal residue" evidence="2">
    <location>
        <position position="1"/>
    </location>
</feature>
<protein>
    <submittedName>
        <fullName evidence="2">Uncharacterized protein</fullName>
    </submittedName>
</protein>